<sequence length="78" mass="8454">MVSRDVAVNSLHIKETDGGIASIPSSAAEIFAKPRAVGTASLFEFHRPQSTSANIKRLEIRPSHTPLEHGFTIPRTDS</sequence>
<protein>
    <submittedName>
        <fullName evidence="2">Uncharacterized protein</fullName>
    </submittedName>
</protein>
<proteinExistence type="predicted"/>
<comment type="caution">
    <text evidence="2">The sequence shown here is derived from an EMBL/GenBank/DDBJ whole genome shotgun (WGS) entry which is preliminary data.</text>
</comment>
<accession>A0A4Y2D241</accession>
<gene>
    <name evidence="1" type="ORF">AVEN_109951_1</name>
    <name evidence="2" type="ORF">AVEN_215890_1</name>
</gene>
<dbReference type="EMBL" id="BGPR01088309">
    <property type="protein sequence ID" value="GBM10740.1"/>
    <property type="molecule type" value="Genomic_DNA"/>
</dbReference>
<dbReference type="EMBL" id="BGPR01088312">
    <property type="protein sequence ID" value="GBM10753.1"/>
    <property type="molecule type" value="Genomic_DNA"/>
</dbReference>
<evidence type="ECO:0000313" key="1">
    <source>
        <dbReference type="EMBL" id="GBM10740.1"/>
    </source>
</evidence>
<name>A0A4Y2D241_ARAVE</name>
<evidence type="ECO:0000313" key="3">
    <source>
        <dbReference type="Proteomes" id="UP000499080"/>
    </source>
</evidence>
<reference evidence="2 3" key="1">
    <citation type="journal article" date="2019" name="Sci. Rep.">
        <title>Orb-weaving spider Araneus ventricosus genome elucidates the spidroin gene catalogue.</title>
        <authorList>
            <person name="Kono N."/>
            <person name="Nakamura H."/>
            <person name="Ohtoshi R."/>
            <person name="Moran D.A.P."/>
            <person name="Shinohara A."/>
            <person name="Yoshida Y."/>
            <person name="Fujiwara M."/>
            <person name="Mori M."/>
            <person name="Tomita M."/>
            <person name="Arakawa K."/>
        </authorList>
    </citation>
    <scope>NUCLEOTIDE SEQUENCE [LARGE SCALE GENOMIC DNA]</scope>
</reference>
<evidence type="ECO:0000313" key="2">
    <source>
        <dbReference type="EMBL" id="GBM10753.1"/>
    </source>
</evidence>
<dbReference type="AlphaFoldDB" id="A0A4Y2D241"/>
<keyword evidence="3" id="KW-1185">Reference proteome</keyword>
<dbReference type="Proteomes" id="UP000499080">
    <property type="component" value="Unassembled WGS sequence"/>
</dbReference>
<organism evidence="2 3">
    <name type="scientific">Araneus ventricosus</name>
    <name type="common">Orbweaver spider</name>
    <name type="synonym">Epeira ventricosa</name>
    <dbReference type="NCBI Taxonomy" id="182803"/>
    <lineage>
        <taxon>Eukaryota</taxon>
        <taxon>Metazoa</taxon>
        <taxon>Ecdysozoa</taxon>
        <taxon>Arthropoda</taxon>
        <taxon>Chelicerata</taxon>
        <taxon>Arachnida</taxon>
        <taxon>Araneae</taxon>
        <taxon>Araneomorphae</taxon>
        <taxon>Entelegynae</taxon>
        <taxon>Araneoidea</taxon>
        <taxon>Araneidae</taxon>
        <taxon>Araneus</taxon>
    </lineage>
</organism>